<name>A0A2S2PN34_SCHGA</name>
<dbReference type="PROSITE" id="PS50878">
    <property type="entry name" value="RT_POL"/>
    <property type="match status" value="1"/>
</dbReference>
<dbReference type="Pfam" id="PF00078">
    <property type="entry name" value="RVT_1"/>
    <property type="match status" value="1"/>
</dbReference>
<dbReference type="InterPro" id="IPR000477">
    <property type="entry name" value="RT_dom"/>
</dbReference>
<sequence length="407" mass="45614">MYTYRYDYTFALDKIMVATFGLKEVVRYSTILRVLLTGAEMTSRPVTCGIPRGSVLGPALWNVACDALLKMDVPPGVQLIGFADDLAVVGTALMGQLLEDLVNPTLQRIDDWMTNHGLELAHQKTEAVILSRRRAYVSPRLSIGGHPIVLFDRIRYLGVILDKKLTFAAHVDVVAKKAARTAAALARLMPNIGGPSQWKRKLLSSVVDSQLLYAAPVWISRVARTKANLIRPQRSSALRTIRAYRTVSDEAFLVLASTVPADLLGLERARIRSRLLADIAPGGTRSSKQAVKREERFYTVEEWQRRWEATRKESWTRSCIPSIARWLGRTVPLVPLSFHMSQALTGHGCFKSYLYKRARAASPTCLQCMGGEDTVEHTLFECYPSKTLFAAHRLTSFQQTQMKSQLY</sequence>
<proteinExistence type="predicted"/>
<dbReference type="AlphaFoldDB" id="A0A2S2PN34"/>
<reference evidence="2" key="1">
    <citation type="submission" date="2018-04" db="EMBL/GenBank/DDBJ databases">
        <title>Transcriptome of Schizaphis graminum biotype I.</title>
        <authorList>
            <person name="Scully E.D."/>
            <person name="Geib S.M."/>
            <person name="Palmer N.A."/>
            <person name="Koch K."/>
            <person name="Bradshaw J."/>
            <person name="Heng-Moss T."/>
            <person name="Sarath G."/>
        </authorList>
    </citation>
    <scope>NUCLEOTIDE SEQUENCE</scope>
</reference>
<evidence type="ECO:0000313" key="2">
    <source>
        <dbReference type="EMBL" id="MBY30870.1"/>
    </source>
</evidence>
<accession>A0A2S2PN34</accession>
<gene>
    <name evidence="2" type="primary">PO12_1</name>
    <name evidence="2" type="ORF">g.77972</name>
</gene>
<organism evidence="2">
    <name type="scientific">Schizaphis graminum</name>
    <name type="common">Green bug aphid</name>
    <dbReference type="NCBI Taxonomy" id="13262"/>
    <lineage>
        <taxon>Eukaryota</taxon>
        <taxon>Metazoa</taxon>
        <taxon>Ecdysozoa</taxon>
        <taxon>Arthropoda</taxon>
        <taxon>Hexapoda</taxon>
        <taxon>Insecta</taxon>
        <taxon>Pterygota</taxon>
        <taxon>Neoptera</taxon>
        <taxon>Paraneoptera</taxon>
        <taxon>Hemiptera</taxon>
        <taxon>Sternorrhyncha</taxon>
        <taxon>Aphidomorpha</taxon>
        <taxon>Aphidoidea</taxon>
        <taxon>Aphididae</taxon>
        <taxon>Aphidini</taxon>
        <taxon>Schizaphis</taxon>
    </lineage>
</organism>
<feature type="domain" description="Reverse transcriptase" evidence="1">
    <location>
        <begin position="1"/>
        <end position="161"/>
    </location>
</feature>
<dbReference type="PANTHER" id="PTHR33332">
    <property type="entry name" value="REVERSE TRANSCRIPTASE DOMAIN-CONTAINING PROTEIN"/>
    <property type="match status" value="1"/>
</dbReference>
<protein>
    <submittedName>
        <fullName evidence="2">Retrovirus-related Pol polyprotein from type-1 retrotransposable element R1 2</fullName>
    </submittedName>
</protein>
<dbReference type="EMBL" id="GGMR01018251">
    <property type="protein sequence ID" value="MBY30870.1"/>
    <property type="molecule type" value="Transcribed_RNA"/>
</dbReference>
<evidence type="ECO:0000259" key="1">
    <source>
        <dbReference type="PROSITE" id="PS50878"/>
    </source>
</evidence>